<gene>
    <name evidence="2" type="ORF">ACFFTU_00255</name>
</gene>
<evidence type="ECO:0000256" key="1">
    <source>
        <dbReference type="SAM" id="Coils"/>
    </source>
</evidence>
<keyword evidence="1" id="KW-0175">Coiled coil</keyword>
<sequence>MEPHSYRMVISTKLDYVTTAARAEQRLVDWLTEKRYNASALTDGRNDIAESVTLDLDSTTGRDGAYTRWRMRENPSPQAGTWQSTLTVRADHRDDDRQTWVQVEIEHRPTVAGAIPTRANTPRIARLLLDAIDAQDGLAQVTSAPRFIEAGDVDEVIEELCDEDRRLPIVVATVPYGRRTDVWVDDVVDRAFRFLPGLAIMYVLTPEAQPEFNKALEFHPVYGGGIRTYLPGIDLAWKPDAQRHPVMARTTVEANLNRRHGSTASKLAFLPQRLALRQPLPQPLDTLPVQRTRPRPQVEGSELHKLTAENSTLHAMLAEAEQTEASHADEISELRRDVQHLEVRTYQLSGEYDELYAELIKARHLTRTLQARLTDAGSADLAYAPAEEPADRPTTFEQLIQRIGELKSIRFTGNKKITHALDEHSASNWVDMAWDALLALDDFATASAAGTAGGDFRAWCSSPSADAHPFPAGKVKMRESDTVANNRTWRRERTFPVPAQVDAAEEVYMQAHLRIGGGNTVAPRLHFHDDGPGETGLLYVGYIGPHLTNTRTS</sequence>
<feature type="coiled-coil region" evidence="1">
    <location>
        <begin position="303"/>
        <end position="337"/>
    </location>
</feature>
<dbReference type="RefSeq" id="WP_345227929.1">
    <property type="nucleotide sequence ID" value="NZ_BAAAXE010000014.1"/>
</dbReference>
<comment type="caution">
    <text evidence="2">The sequence shown here is derived from an EMBL/GenBank/DDBJ whole genome shotgun (WGS) entry which is preliminary data.</text>
</comment>
<evidence type="ECO:0000313" key="3">
    <source>
        <dbReference type="Proteomes" id="UP001589718"/>
    </source>
</evidence>
<keyword evidence="3" id="KW-1185">Reference proteome</keyword>
<reference evidence="2 3" key="1">
    <citation type="submission" date="2024-09" db="EMBL/GenBank/DDBJ databases">
        <authorList>
            <person name="Sun Q."/>
            <person name="Mori K."/>
        </authorList>
    </citation>
    <scope>NUCLEOTIDE SEQUENCE [LARGE SCALE GENOMIC DNA]</scope>
    <source>
        <strain evidence="2 3">JCM 4362</strain>
    </source>
</reference>
<evidence type="ECO:0000313" key="2">
    <source>
        <dbReference type="EMBL" id="MFB9518400.1"/>
    </source>
</evidence>
<dbReference type="Proteomes" id="UP001589718">
    <property type="component" value="Unassembled WGS sequence"/>
</dbReference>
<name>A0ABV5P5C5_STRCM</name>
<protein>
    <submittedName>
        <fullName evidence="2">Uncharacterized protein</fullName>
    </submittedName>
</protein>
<organism evidence="2 3">
    <name type="scientific">Streptomyces cremeus</name>
    <dbReference type="NCBI Taxonomy" id="66881"/>
    <lineage>
        <taxon>Bacteria</taxon>
        <taxon>Bacillati</taxon>
        <taxon>Actinomycetota</taxon>
        <taxon>Actinomycetes</taxon>
        <taxon>Kitasatosporales</taxon>
        <taxon>Streptomycetaceae</taxon>
        <taxon>Streptomyces</taxon>
    </lineage>
</organism>
<proteinExistence type="predicted"/>
<dbReference type="EMBL" id="JBHMCR010000001">
    <property type="protein sequence ID" value="MFB9518400.1"/>
    <property type="molecule type" value="Genomic_DNA"/>
</dbReference>
<accession>A0ABV5P5C5</accession>